<evidence type="ECO:0000256" key="1">
    <source>
        <dbReference type="SAM" id="MobiDB-lite"/>
    </source>
</evidence>
<reference evidence="3 4" key="1">
    <citation type="submission" date="2015-07" db="EMBL/GenBank/DDBJ databases">
        <title>Complete genome sequence of Mycobacterium goodii X7B, a facultative thermophilic biodesulfurizing bacterium.</title>
        <authorList>
            <person name="Yu B."/>
            <person name="Li F."/>
            <person name="Xu P."/>
        </authorList>
    </citation>
    <scope>NUCLEOTIDE SEQUENCE [LARGE SCALE GENOMIC DNA]</scope>
    <source>
        <strain evidence="3 4">X7B</strain>
    </source>
</reference>
<dbReference type="AlphaFoldDB" id="A0A0K0XG00"/>
<evidence type="ECO:0000259" key="2">
    <source>
        <dbReference type="SMART" id="SM00834"/>
    </source>
</evidence>
<dbReference type="Pfam" id="PF09723">
    <property type="entry name" value="Zn_ribbon_8"/>
    <property type="match status" value="1"/>
</dbReference>
<dbReference type="STRING" id="134601.AFA91_14025"/>
<dbReference type="Proteomes" id="UP000062255">
    <property type="component" value="Chromosome"/>
</dbReference>
<organism evidence="3 4">
    <name type="scientific">Mycolicibacterium goodii</name>
    <name type="common">Mycobacterium goodii</name>
    <dbReference type="NCBI Taxonomy" id="134601"/>
    <lineage>
        <taxon>Bacteria</taxon>
        <taxon>Bacillati</taxon>
        <taxon>Actinomycetota</taxon>
        <taxon>Actinomycetes</taxon>
        <taxon>Mycobacteriales</taxon>
        <taxon>Mycobacteriaceae</taxon>
        <taxon>Mycolicibacterium</taxon>
    </lineage>
</organism>
<dbReference type="OrthoDB" id="9792898at2"/>
<dbReference type="RefSeq" id="WP_157890560.1">
    <property type="nucleotide sequence ID" value="NZ_CP012150.1"/>
</dbReference>
<feature type="domain" description="Putative regulatory protein FmdB zinc ribbon" evidence="2">
    <location>
        <begin position="1"/>
        <end position="41"/>
    </location>
</feature>
<accession>A0A0K0XG00</accession>
<feature type="region of interest" description="Disordered" evidence="1">
    <location>
        <begin position="70"/>
        <end position="94"/>
    </location>
</feature>
<proteinExistence type="predicted"/>
<protein>
    <recommendedName>
        <fullName evidence="2">Putative regulatory protein FmdB zinc ribbon domain-containing protein</fullName>
    </recommendedName>
</protein>
<name>A0A0K0XG00_MYCGD</name>
<sequence length="94" mass="10048">MPTYTFRCPNCGPFDLTSAIRDRGSTPACPVCEAPARRVFGAVGLTTFTAGHHRAFDAAAASAERPTVVKSIPAGADRPRAPRRNPGLQSLPRW</sequence>
<dbReference type="PATRIC" id="fig|134601.6.peg.2908"/>
<dbReference type="InterPro" id="IPR013429">
    <property type="entry name" value="Regulatory_FmdB_Zinc_ribbon"/>
</dbReference>
<dbReference type="NCBIfam" id="TIGR02605">
    <property type="entry name" value="CxxC_CxxC_SSSS"/>
    <property type="match status" value="1"/>
</dbReference>
<dbReference type="SMART" id="SM00834">
    <property type="entry name" value="CxxC_CXXC_SSSS"/>
    <property type="match status" value="1"/>
</dbReference>
<dbReference type="KEGG" id="mgo:AFA91_14025"/>
<gene>
    <name evidence="3" type="ORF">AFA91_14025</name>
</gene>
<dbReference type="EMBL" id="CP012150">
    <property type="protein sequence ID" value="AKS36328.1"/>
    <property type="molecule type" value="Genomic_DNA"/>
</dbReference>
<evidence type="ECO:0000313" key="3">
    <source>
        <dbReference type="EMBL" id="AKS36328.1"/>
    </source>
</evidence>
<evidence type="ECO:0000313" key="4">
    <source>
        <dbReference type="Proteomes" id="UP000062255"/>
    </source>
</evidence>